<evidence type="ECO:0000256" key="2">
    <source>
        <dbReference type="ARBA" id="ARBA00022643"/>
    </source>
</evidence>
<keyword evidence="4" id="KW-0503">Monooxygenase</keyword>
<keyword evidence="2" id="KW-0288">FMN</keyword>
<dbReference type="GO" id="GO:0008726">
    <property type="term" value="F:alkanesulfonate monooxygenase activity"/>
    <property type="evidence" value="ECO:0007669"/>
    <property type="project" value="TreeGrafter"/>
</dbReference>
<dbReference type="Pfam" id="PF00296">
    <property type="entry name" value="Bac_luciferase"/>
    <property type="match status" value="1"/>
</dbReference>
<dbReference type="InterPro" id="IPR019921">
    <property type="entry name" value="Lucif-like_OxRdtase_Rv2161c"/>
</dbReference>
<reference evidence="7 8" key="1">
    <citation type="submission" date="2019-03" db="EMBL/GenBank/DDBJ databases">
        <title>Draft genome sequences of novel Actinobacteria.</title>
        <authorList>
            <person name="Sahin N."/>
            <person name="Ay H."/>
            <person name="Saygin H."/>
        </authorList>
    </citation>
    <scope>NUCLEOTIDE SEQUENCE [LARGE SCALE GENOMIC DNA]</scope>
    <source>
        <strain evidence="7 8">DSM 45347</strain>
    </source>
</reference>
<keyword evidence="3 7" id="KW-0560">Oxidoreductase</keyword>
<dbReference type="PANTHER" id="PTHR42847">
    <property type="entry name" value="ALKANESULFONATE MONOOXYGENASE"/>
    <property type="match status" value="1"/>
</dbReference>
<dbReference type="InterPro" id="IPR011251">
    <property type="entry name" value="Luciferase-like_dom"/>
</dbReference>
<feature type="region of interest" description="Disordered" evidence="5">
    <location>
        <begin position="1"/>
        <end position="30"/>
    </location>
</feature>
<feature type="domain" description="Luciferase-like" evidence="6">
    <location>
        <begin position="116"/>
        <end position="338"/>
    </location>
</feature>
<name>A0A4R4PET4_9ACTN</name>
<keyword evidence="8" id="KW-1185">Reference proteome</keyword>
<dbReference type="Proteomes" id="UP000295431">
    <property type="component" value="Unassembled WGS sequence"/>
</dbReference>
<dbReference type="EMBL" id="SMJW01000001">
    <property type="protein sequence ID" value="TDC20373.1"/>
    <property type="molecule type" value="Genomic_DNA"/>
</dbReference>
<evidence type="ECO:0000313" key="7">
    <source>
        <dbReference type="EMBL" id="TDC20373.1"/>
    </source>
</evidence>
<evidence type="ECO:0000256" key="1">
    <source>
        <dbReference type="ARBA" id="ARBA00022630"/>
    </source>
</evidence>
<protein>
    <submittedName>
        <fullName evidence="7">TIGR03619 family F420-dependent LLM class oxidoreductase</fullName>
        <ecNumber evidence="7">1.-.-.-</ecNumber>
    </submittedName>
</protein>
<dbReference type="GO" id="GO:0046306">
    <property type="term" value="P:alkanesulfonate catabolic process"/>
    <property type="evidence" value="ECO:0007669"/>
    <property type="project" value="TreeGrafter"/>
</dbReference>
<dbReference type="EC" id="1.-.-.-" evidence="7"/>
<evidence type="ECO:0000313" key="8">
    <source>
        <dbReference type="Proteomes" id="UP000295431"/>
    </source>
</evidence>
<dbReference type="InterPro" id="IPR050172">
    <property type="entry name" value="SsuD_RutA_monooxygenase"/>
</dbReference>
<gene>
    <name evidence="7" type="ORF">E1284_00365</name>
</gene>
<accession>A0A4R4PET4</accession>
<sequence length="399" mass="43932">MSALARSPSSTWRATDSPNTSPARERVLEDRNCCSSDREKSIHASIGRSGVAPTLRCGVRPGAGSALTPSGASPASLPNILIRFRLSSRVPDYESWLPVRFGCSTPFGDVTDLASFVPEFARAAEERGLDSIWLGEHTHLPVDSKHAYVEDGRVPDRYKSFPDPWTLLSAAAAVTRDLRLGTAVCLVAEHNPLILAKQIATVDQISGGRVEFGVGYGWNKLEMINNGVDPARKRATFREKMRAIIDLWTQEEAEFKGEFVNFSRSWSLPAPVQKPRPPILIGGSPTPGTFTDIAELADGYIPVRATLGDELDDAIARLRVRMSDAGRDPDSLQLTLSHPETSFGRITMEKFAARLPDAKRIEHLAELGFGRITCSIPNRDRDLMYRSLDHYAELAEAHR</sequence>
<evidence type="ECO:0000256" key="5">
    <source>
        <dbReference type="SAM" id="MobiDB-lite"/>
    </source>
</evidence>
<dbReference type="NCBIfam" id="TIGR03619">
    <property type="entry name" value="F420_Rv2161c"/>
    <property type="match status" value="1"/>
</dbReference>
<comment type="caution">
    <text evidence="7">The sequence shown here is derived from an EMBL/GenBank/DDBJ whole genome shotgun (WGS) entry which is preliminary data.</text>
</comment>
<organism evidence="7 8">
    <name type="scientific">Actinomadura bangladeshensis</name>
    <dbReference type="NCBI Taxonomy" id="453573"/>
    <lineage>
        <taxon>Bacteria</taxon>
        <taxon>Bacillati</taxon>
        <taxon>Actinomycetota</taxon>
        <taxon>Actinomycetes</taxon>
        <taxon>Streptosporangiales</taxon>
        <taxon>Thermomonosporaceae</taxon>
        <taxon>Actinomadura</taxon>
    </lineage>
</organism>
<keyword evidence="1" id="KW-0285">Flavoprotein</keyword>
<dbReference type="InterPro" id="IPR036661">
    <property type="entry name" value="Luciferase-like_sf"/>
</dbReference>
<dbReference type="OrthoDB" id="3206024at2"/>
<evidence type="ECO:0000256" key="4">
    <source>
        <dbReference type="ARBA" id="ARBA00023033"/>
    </source>
</evidence>
<evidence type="ECO:0000256" key="3">
    <source>
        <dbReference type="ARBA" id="ARBA00023002"/>
    </source>
</evidence>
<dbReference type="AlphaFoldDB" id="A0A4R4PET4"/>
<dbReference type="SUPFAM" id="SSF51679">
    <property type="entry name" value="Bacterial luciferase-like"/>
    <property type="match status" value="1"/>
</dbReference>
<dbReference type="PANTHER" id="PTHR42847:SF4">
    <property type="entry name" value="ALKANESULFONATE MONOOXYGENASE-RELATED"/>
    <property type="match status" value="1"/>
</dbReference>
<feature type="compositionally biased region" description="Polar residues" evidence="5">
    <location>
        <begin position="7"/>
        <end position="22"/>
    </location>
</feature>
<evidence type="ECO:0000259" key="6">
    <source>
        <dbReference type="Pfam" id="PF00296"/>
    </source>
</evidence>
<dbReference type="Gene3D" id="3.20.20.30">
    <property type="entry name" value="Luciferase-like domain"/>
    <property type="match status" value="1"/>
</dbReference>
<proteinExistence type="predicted"/>